<dbReference type="InterPro" id="IPR051217">
    <property type="entry name" value="Insect_Cuticle_Struc_Prot"/>
</dbReference>
<evidence type="ECO:0000256" key="1">
    <source>
        <dbReference type="ARBA" id="ARBA00022460"/>
    </source>
</evidence>
<feature type="region of interest" description="Disordered" evidence="3">
    <location>
        <begin position="344"/>
        <end position="378"/>
    </location>
</feature>
<dbReference type="PROSITE" id="PS00233">
    <property type="entry name" value="CHIT_BIND_RR_1"/>
    <property type="match status" value="1"/>
</dbReference>
<evidence type="ECO:0000256" key="2">
    <source>
        <dbReference type="PROSITE-ProRule" id="PRU00497"/>
    </source>
</evidence>
<dbReference type="PRINTS" id="PR00947">
    <property type="entry name" value="CUTICLE"/>
</dbReference>
<gene>
    <name evidence="5" type="ORF">NQ318_021919</name>
</gene>
<name>A0AAV8X959_9CUCU</name>
<dbReference type="PROSITE" id="PS51155">
    <property type="entry name" value="CHIT_BIND_RR_2"/>
    <property type="match status" value="1"/>
</dbReference>
<keyword evidence="1 2" id="KW-0193">Cuticle</keyword>
<evidence type="ECO:0000256" key="4">
    <source>
        <dbReference type="SAM" id="SignalP"/>
    </source>
</evidence>
<dbReference type="GO" id="GO:0042302">
    <property type="term" value="F:structural constituent of cuticle"/>
    <property type="evidence" value="ECO:0007669"/>
    <property type="project" value="UniProtKB-UniRule"/>
</dbReference>
<dbReference type="Proteomes" id="UP001162162">
    <property type="component" value="Unassembled WGS sequence"/>
</dbReference>
<proteinExistence type="predicted"/>
<dbReference type="EMBL" id="JAPWTK010000929">
    <property type="protein sequence ID" value="KAJ8935134.1"/>
    <property type="molecule type" value="Genomic_DNA"/>
</dbReference>
<organism evidence="5 6">
    <name type="scientific">Aromia moschata</name>
    <dbReference type="NCBI Taxonomy" id="1265417"/>
    <lineage>
        <taxon>Eukaryota</taxon>
        <taxon>Metazoa</taxon>
        <taxon>Ecdysozoa</taxon>
        <taxon>Arthropoda</taxon>
        <taxon>Hexapoda</taxon>
        <taxon>Insecta</taxon>
        <taxon>Pterygota</taxon>
        <taxon>Neoptera</taxon>
        <taxon>Endopterygota</taxon>
        <taxon>Coleoptera</taxon>
        <taxon>Polyphaga</taxon>
        <taxon>Cucujiformia</taxon>
        <taxon>Chrysomeloidea</taxon>
        <taxon>Cerambycidae</taxon>
        <taxon>Cerambycinae</taxon>
        <taxon>Callichromatini</taxon>
        <taxon>Aromia</taxon>
    </lineage>
</organism>
<evidence type="ECO:0000313" key="6">
    <source>
        <dbReference type="Proteomes" id="UP001162162"/>
    </source>
</evidence>
<evidence type="ECO:0000256" key="3">
    <source>
        <dbReference type="SAM" id="MobiDB-lite"/>
    </source>
</evidence>
<feature type="signal peptide" evidence="4">
    <location>
        <begin position="1"/>
        <end position="19"/>
    </location>
</feature>
<evidence type="ECO:0000313" key="5">
    <source>
        <dbReference type="EMBL" id="KAJ8935134.1"/>
    </source>
</evidence>
<reference evidence="5" key="1">
    <citation type="journal article" date="2023" name="Insect Mol. Biol.">
        <title>Genome sequencing provides insights into the evolution of gene families encoding plant cell wall-degrading enzymes in longhorned beetles.</title>
        <authorList>
            <person name="Shin N.R."/>
            <person name="Okamura Y."/>
            <person name="Kirsch R."/>
            <person name="Pauchet Y."/>
        </authorList>
    </citation>
    <scope>NUCLEOTIDE SEQUENCE</scope>
    <source>
        <strain evidence="5">AMC_N1</strain>
    </source>
</reference>
<dbReference type="GO" id="GO:0031012">
    <property type="term" value="C:extracellular matrix"/>
    <property type="evidence" value="ECO:0007669"/>
    <property type="project" value="TreeGrafter"/>
</dbReference>
<sequence length="421" mass="48645">MFQICGLVWVIIPFSTVKGYPVALHYAPEHEDYAPIDYSFSYGVKDPHTGDIKHQWEKKTGDTVTGQYSLVEPDGSIRVVDYTADDKKGFNAVVKHKGHYQHPKDDDGRATSHNVVNLKPVNEAPIQEEQRTPEYETKYEYVYPKQTENQYEDLLNYQAEIKQNEDEVDEVVGKHRYVYLPPEEQGEESQRSTIKYKNIPYQNYGSQKGKEILSSPVGRKPYINSKETPRLPVDINLLKTDGLHQMVPVDVSLINPVEIDLNQKEVENKYVPLKYETIDQEQLEKNKSDQNRVQASHELTQEELNRYLALYYKNQGTSEPVLQGGFKPYKTEEATMRIPQTFRTNKKPMTTPGLSNYSSDKHMGNIGLRNSFRPRRHEPGRSTLKRLYQTVSPANHDSSSLYKGVMNNGYVRYARRIIYNV</sequence>
<keyword evidence="4" id="KW-0732">Signal</keyword>
<dbReference type="InterPro" id="IPR031311">
    <property type="entry name" value="CHIT_BIND_RR_consensus"/>
</dbReference>
<comment type="caution">
    <text evidence="5">The sequence shown here is derived from an EMBL/GenBank/DDBJ whole genome shotgun (WGS) entry which is preliminary data.</text>
</comment>
<keyword evidence="6" id="KW-1185">Reference proteome</keyword>
<protein>
    <submittedName>
        <fullName evidence="5">Uncharacterized protein</fullName>
    </submittedName>
</protein>
<dbReference type="PANTHER" id="PTHR12236:SF81">
    <property type="entry name" value="CUTICLE PROTEIN 19-LIKE PROTEIN"/>
    <property type="match status" value="1"/>
</dbReference>
<dbReference type="Pfam" id="PF00379">
    <property type="entry name" value="Chitin_bind_4"/>
    <property type="match status" value="1"/>
</dbReference>
<dbReference type="AlphaFoldDB" id="A0AAV8X959"/>
<dbReference type="PANTHER" id="PTHR12236">
    <property type="entry name" value="STRUCTURAL CONTITUENT OF CUTICLE"/>
    <property type="match status" value="1"/>
</dbReference>
<dbReference type="GO" id="GO:0005615">
    <property type="term" value="C:extracellular space"/>
    <property type="evidence" value="ECO:0007669"/>
    <property type="project" value="TreeGrafter"/>
</dbReference>
<accession>A0AAV8X959</accession>
<feature type="chain" id="PRO_5043787685" evidence="4">
    <location>
        <begin position="20"/>
        <end position="421"/>
    </location>
</feature>
<dbReference type="InterPro" id="IPR000618">
    <property type="entry name" value="Insect_cuticle"/>
</dbReference>